<dbReference type="AlphaFoldDB" id="A0A2Z6N5A9"/>
<dbReference type="InterPro" id="IPR022644">
    <property type="entry name" value="De-COase2_N"/>
</dbReference>
<gene>
    <name evidence="6" type="ORF">TSUD_212420</name>
</gene>
<evidence type="ECO:0000313" key="7">
    <source>
        <dbReference type="Proteomes" id="UP000242715"/>
    </source>
</evidence>
<feature type="domain" description="Orn/DAP/Arg decarboxylase 2 N-terminal" evidence="5">
    <location>
        <begin position="65"/>
        <end position="138"/>
    </location>
</feature>
<comment type="cofactor">
    <cofactor evidence="1">
        <name>pyridoxal 5'-phosphate</name>
        <dbReference type="ChEBI" id="CHEBI:597326"/>
    </cofactor>
</comment>
<organism evidence="6 7">
    <name type="scientific">Trifolium subterraneum</name>
    <name type="common">Subterranean clover</name>
    <dbReference type="NCBI Taxonomy" id="3900"/>
    <lineage>
        <taxon>Eukaryota</taxon>
        <taxon>Viridiplantae</taxon>
        <taxon>Streptophyta</taxon>
        <taxon>Embryophyta</taxon>
        <taxon>Tracheophyta</taxon>
        <taxon>Spermatophyta</taxon>
        <taxon>Magnoliopsida</taxon>
        <taxon>eudicotyledons</taxon>
        <taxon>Gunneridae</taxon>
        <taxon>Pentapetalae</taxon>
        <taxon>rosids</taxon>
        <taxon>fabids</taxon>
        <taxon>Fabales</taxon>
        <taxon>Fabaceae</taxon>
        <taxon>Papilionoideae</taxon>
        <taxon>50 kb inversion clade</taxon>
        <taxon>NPAAA clade</taxon>
        <taxon>Hologalegina</taxon>
        <taxon>IRL clade</taxon>
        <taxon>Trifolieae</taxon>
        <taxon>Trifolium</taxon>
    </lineage>
</organism>
<sequence>MPTLVVKESQITNLKLMFGASGVKGNELVTTLSSEATTFDIIQSIIKTKPTEIDSPFSVLDLRVVNDLMNKWTTNLPIVKPFYAVKCNPNISLLGVLVHSGPILTVQVLPKLNLFYRLAFHPTESSMHTRVNQSHTLNMLQVLVST</sequence>
<proteinExistence type="inferred from homology"/>
<dbReference type="InterPro" id="IPR002433">
    <property type="entry name" value="Orn_de-COase"/>
</dbReference>
<dbReference type="SUPFAM" id="SSF51419">
    <property type="entry name" value="PLP-binding barrel"/>
    <property type="match status" value="1"/>
</dbReference>
<dbReference type="Proteomes" id="UP000242715">
    <property type="component" value="Unassembled WGS sequence"/>
</dbReference>
<evidence type="ECO:0000259" key="5">
    <source>
        <dbReference type="Pfam" id="PF02784"/>
    </source>
</evidence>
<keyword evidence="4" id="KW-0456">Lyase</keyword>
<evidence type="ECO:0000256" key="4">
    <source>
        <dbReference type="ARBA" id="ARBA00023239"/>
    </source>
</evidence>
<dbReference type="Pfam" id="PF02784">
    <property type="entry name" value="Orn_Arg_deC_N"/>
    <property type="match status" value="1"/>
</dbReference>
<evidence type="ECO:0000313" key="6">
    <source>
        <dbReference type="EMBL" id="GAU31135.1"/>
    </source>
</evidence>
<dbReference type="GO" id="GO:0005737">
    <property type="term" value="C:cytoplasm"/>
    <property type="evidence" value="ECO:0007669"/>
    <property type="project" value="TreeGrafter"/>
</dbReference>
<dbReference type="PANTHER" id="PTHR11482">
    <property type="entry name" value="ARGININE/DIAMINOPIMELATE/ORNITHINE DECARBOXYLASE"/>
    <property type="match status" value="1"/>
</dbReference>
<dbReference type="PRINTS" id="PR01182">
    <property type="entry name" value="ORNDCRBXLASE"/>
</dbReference>
<comment type="similarity">
    <text evidence="2">Belongs to the Orn/Lys/Arg decarboxylase class-II family.</text>
</comment>
<dbReference type="EMBL" id="DF973446">
    <property type="protein sequence ID" value="GAU31135.1"/>
    <property type="molecule type" value="Genomic_DNA"/>
</dbReference>
<reference evidence="7" key="1">
    <citation type="journal article" date="2017" name="Front. Plant Sci.">
        <title>Climate Clever Clovers: New Paradigm to Reduce the Environmental Footprint of Ruminants by Breeding Low Methanogenic Forages Utilizing Haplotype Variation.</title>
        <authorList>
            <person name="Kaur P."/>
            <person name="Appels R."/>
            <person name="Bayer P.E."/>
            <person name="Keeble-Gagnere G."/>
            <person name="Wang J."/>
            <person name="Hirakawa H."/>
            <person name="Shirasawa K."/>
            <person name="Vercoe P."/>
            <person name="Stefanova K."/>
            <person name="Durmic Z."/>
            <person name="Nichols P."/>
            <person name="Revell C."/>
            <person name="Isobe S.N."/>
            <person name="Edwards D."/>
            <person name="Erskine W."/>
        </authorList>
    </citation>
    <scope>NUCLEOTIDE SEQUENCE [LARGE SCALE GENOMIC DNA]</scope>
    <source>
        <strain evidence="7">cv. Daliak</strain>
    </source>
</reference>
<name>A0A2Z6N5A9_TRISU</name>
<keyword evidence="3" id="KW-0663">Pyridoxal phosphate</keyword>
<protein>
    <recommendedName>
        <fullName evidence="5">Orn/DAP/Arg decarboxylase 2 N-terminal domain-containing protein</fullName>
    </recommendedName>
</protein>
<evidence type="ECO:0000256" key="3">
    <source>
        <dbReference type="ARBA" id="ARBA00022898"/>
    </source>
</evidence>
<evidence type="ECO:0000256" key="1">
    <source>
        <dbReference type="ARBA" id="ARBA00001933"/>
    </source>
</evidence>
<dbReference type="GO" id="GO:0033387">
    <property type="term" value="P:putrescine biosynthetic process from arginine, via ornithine"/>
    <property type="evidence" value="ECO:0007669"/>
    <property type="project" value="TreeGrafter"/>
</dbReference>
<evidence type="ECO:0000256" key="2">
    <source>
        <dbReference type="ARBA" id="ARBA00008872"/>
    </source>
</evidence>
<keyword evidence="7" id="KW-1185">Reference proteome</keyword>
<dbReference type="OrthoDB" id="5034579at2759"/>
<dbReference type="InterPro" id="IPR029066">
    <property type="entry name" value="PLP-binding_barrel"/>
</dbReference>
<dbReference type="GO" id="GO:0004586">
    <property type="term" value="F:ornithine decarboxylase activity"/>
    <property type="evidence" value="ECO:0007669"/>
    <property type="project" value="TreeGrafter"/>
</dbReference>
<accession>A0A2Z6N5A9</accession>
<dbReference type="PANTHER" id="PTHR11482:SF6">
    <property type="entry name" value="ORNITHINE DECARBOXYLASE 1-RELATED"/>
    <property type="match status" value="1"/>
</dbReference>
<dbReference type="Gene3D" id="3.20.20.10">
    <property type="entry name" value="Alanine racemase"/>
    <property type="match status" value="1"/>
</dbReference>